<dbReference type="RefSeq" id="XP_018656527.1">
    <property type="nucleotide sequence ID" value="XM_018810279.1"/>
</dbReference>
<keyword evidence="4 5" id="KW-0720">Serine protease</keyword>
<dbReference type="Gene3D" id="3.40.50.200">
    <property type="entry name" value="Peptidase S8/S53 domain"/>
    <property type="match status" value="1"/>
</dbReference>
<dbReference type="Pfam" id="PF24476">
    <property type="entry name" value="DUF7580"/>
    <property type="match status" value="1"/>
</dbReference>
<reference evidence="8 9" key="1">
    <citation type="journal article" date="2016" name="Genome Announc.">
        <title>Draft Whole-Genome Sequence of Trichoderma gamsii T6085, a Promising Biocontrol Agent of Fusarium Head Blight on Wheat.</title>
        <authorList>
            <person name="Baroncelli R."/>
            <person name="Zapparata A."/>
            <person name="Piaggeschi G."/>
            <person name="Sarrocco S."/>
            <person name="Vannacci G."/>
        </authorList>
    </citation>
    <scope>NUCLEOTIDE SEQUENCE [LARGE SCALE GENOMIC DNA]</scope>
    <source>
        <strain evidence="8 9">T6085</strain>
    </source>
</reference>
<feature type="active site" description="Charge relay system" evidence="5">
    <location>
        <position position="743"/>
    </location>
</feature>
<keyword evidence="2 5" id="KW-0645">Protease</keyword>
<accession>A0A2P4ZRK5</accession>
<evidence type="ECO:0000259" key="7">
    <source>
        <dbReference type="Pfam" id="PF24476"/>
    </source>
</evidence>
<gene>
    <name evidence="8" type="ORF">TGAM01_v204404</name>
</gene>
<name>A0A2P4ZRK5_9HYPO</name>
<dbReference type="InterPro" id="IPR000209">
    <property type="entry name" value="Peptidase_S8/S53_dom"/>
</dbReference>
<evidence type="ECO:0000256" key="1">
    <source>
        <dbReference type="ARBA" id="ARBA00011073"/>
    </source>
</evidence>
<dbReference type="Proteomes" id="UP000054821">
    <property type="component" value="Unassembled WGS sequence"/>
</dbReference>
<dbReference type="SUPFAM" id="SSF52743">
    <property type="entry name" value="Subtilisin-like"/>
    <property type="match status" value="1"/>
</dbReference>
<dbReference type="InterPro" id="IPR056002">
    <property type="entry name" value="DUF7580"/>
</dbReference>
<evidence type="ECO:0000259" key="6">
    <source>
        <dbReference type="Pfam" id="PF00082"/>
    </source>
</evidence>
<dbReference type="PANTHER" id="PTHR43806">
    <property type="entry name" value="PEPTIDASE S8"/>
    <property type="match status" value="1"/>
</dbReference>
<feature type="active site" description="Charge relay system" evidence="5">
    <location>
        <position position="585"/>
    </location>
</feature>
<dbReference type="CDD" id="cd00306">
    <property type="entry name" value="Peptidases_S8_S53"/>
    <property type="match status" value="1"/>
</dbReference>
<feature type="domain" description="Peptidase S8/S53" evidence="6">
    <location>
        <begin position="542"/>
        <end position="756"/>
    </location>
</feature>
<proteinExistence type="inferred from homology"/>
<comment type="similarity">
    <text evidence="1 5">Belongs to the peptidase S8 family.</text>
</comment>
<sequence length="823" mass="92254">MIEDEPISTRVSSHAAKLSKAIFHVLAEKHLKPSDLCYKVANDIAVRLHLIDQYLGSLPPYWIELDIEQLCHSILQDLQAMTQPTKESTSPILHILPFLKSSFHQKSHLDPETCLVAFFKTRIENARGLKLACDDLIGRLTREENDADQLPGSALQQLEIPFISDDHIDTIFKALQHITQCEPTSHEAGNTMTSNKLEPQLIRHPARLCLHDLSDSLGSASRSILILISAIDMTLWQEFCLNIQPESSIDDNQEFLSQGGFCHVLEREITARLFLSFDINKNLSLLNKTQVLKQILQAGPGESLGSILRHYDLTPKDKVMLSYAIARSYWQYYDSDMMRTKWTSDTIWFMSERESGERDDPLPLCAYLSFPFGMPDNITPDIRFEALLNHRCPRIFDIGDSFTNKTYFDRAVKFCLDSENFIPPSKPVKPIRGSVKPSSEQTPSLDTGAGILARRKIFYKNVVRPLAWLAKRGFRAHAGDITYVNKKPDFSLLEEVSNLISQPEPGALFHSAIDSRMWLQDLKKISEQVERKRRACKVATPVRIAILDTGCDEDFSAFETSKDRFAMGKNFVNPGATTMTDSFGHGTLMARLIMECAPGAEIQVVRVAENTKKLGENQEKIKEAILWAGRTGKADIISMSFGFAYDDQGIREAIETVQKERHEDIIFFASAGNSSTDDESFPARHPAVISVYATNRHGTFLPSNSASTTNGAPVLGTYGDDIPDYIREEFKTTYPDVCQPGSSVATAIMAGISATMLIYTTILPSLVSLQGQPASSAFQRLRTTKEHPRLNAVKPAWFWKSRPNDMGRYMAFCDALADLHGSL</sequence>
<dbReference type="InterPro" id="IPR036852">
    <property type="entry name" value="Peptidase_S8/S53_dom_sf"/>
</dbReference>
<dbReference type="AlphaFoldDB" id="A0A2P4ZRK5"/>
<dbReference type="STRING" id="398673.A0A2P4ZRK5"/>
<evidence type="ECO:0000313" key="9">
    <source>
        <dbReference type="Proteomes" id="UP000054821"/>
    </source>
</evidence>
<dbReference type="Pfam" id="PF00082">
    <property type="entry name" value="Peptidase_S8"/>
    <property type="match status" value="1"/>
</dbReference>
<dbReference type="GeneID" id="29990362"/>
<feature type="domain" description="DUF7580" evidence="7">
    <location>
        <begin position="168"/>
        <end position="370"/>
    </location>
</feature>
<dbReference type="PANTHER" id="PTHR43806:SF11">
    <property type="entry name" value="CEREVISIN-RELATED"/>
    <property type="match status" value="1"/>
</dbReference>
<evidence type="ECO:0000256" key="3">
    <source>
        <dbReference type="ARBA" id="ARBA00022801"/>
    </source>
</evidence>
<evidence type="ECO:0000313" key="8">
    <source>
        <dbReference type="EMBL" id="PON26903.1"/>
    </source>
</evidence>
<feature type="active site" description="Charge relay system" evidence="5">
    <location>
        <position position="548"/>
    </location>
</feature>
<dbReference type="InterPro" id="IPR050131">
    <property type="entry name" value="Peptidase_S8_subtilisin-like"/>
</dbReference>
<evidence type="ECO:0000256" key="4">
    <source>
        <dbReference type="ARBA" id="ARBA00022825"/>
    </source>
</evidence>
<keyword evidence="9" id="KW-1185">Reference proteome</keyword>
<keyword evidence="3 5" id="KW-0378">Hydrolase</keyword>
<dbReference type="PROSITE" id="PS51892">
    <property type="entry name" value="SUBTILASE"/>
    <property type="match status" value="1"/>
</dbReference>
<evidence type="ECO:0000256" key="2">
    <source>
        <dbReference type="ARBA" id="ARBA00022670"/>
    </source>
</evidence>
<comment type="caution">
    <text evidence="8">The sequence shown here is derived from an EMBL/GenBank/DDBJ whole genome shotgun (WGS) entry which is preliminary data.</text>
</comment>
<dbReference type="GO" id="GO:0006508">
    <property type="term" value="P:proteolysis"/>
    <property type="evidence" value="ECO:0007669"/>
    <property type="project" value="UniProtKB-KW"/>
</dbReference>
<evidence type="ECO:0000256" key="5">
    <source>
        <dbReference type="PROSITE-ProRule" id="PRU01240"/>
    </source>
</evidence>
<dbReference type="GO" id="GO:0004252">
    <property type="term" value="F:serine-type endopeptidase activity"/>
    <property type="evidence" value="ECO:0007669"/>
    <property type="project" value="UniProtKB-UniRule"/>
</dbReference>
<organism evidence="8 9">
    <name type="scientific">Trichoderma gamsii</name>
    <dbReference type="NCBI Taxonomy" id="398673"/>
    <lineage>
        <taxon>Eukaryota</taxon>
        <taxon>Fungi</taxon>
        <taxon>Dikarya</taxon>
        <taxon>Ascomycota</taxon>
        <taxon>Pezizomycotina</taxon>
        <taxon>Sordariomycetes</taxon>
        <taxon>Hypocreomycetidae</taxon>
        <taxon>Hypocreales</taxon>
        <taxon>Hypocreaceae</taxon>
        <taxon>Trichoderma</taxon>
    </lineage>
</organism>
<dbReference type="EMBL" id="JPDN02000012">
    <property type="protein sequence ID" value="PON26903.1"/>
    <property type="molecule type" value="Genomic_DNA"/>
</dbReference>
<protein>
    <submittedName>
        <fullName evidence="8">Uncharacterized protein</fullName>
    </submittedName>
</protein>